<dbReference type="Gene3D" id="3.40.50.620">
    <property type="entry name" value="HUPs"/>
    <property type="match status" value="1"/>
</dbReference>
<comment type="pathway">
    <text evidence="3 17">Cofactor biosynthesis; NAD(+) biosynthesis; NAD(+) from nicotinamide D-ribonucleotide: step 1/1.</text>
</comment>
<dbReference type="GO" id="GO:0005524">
    <property type="term" value="F:ATP binding"/>
    <property type="evidence" value="ECO:0007669"/>
    <property type="project" value="UniProtKB-KW"/>
</dbReference>
<accession>A0A075B0N2</accession>
<keyword evidence="8 17" id="KW-0808">Transferase</keyword>
<dbReference type="InterPro" id="IPR045094">
    <property type="entry name" value="NMNAT_euk"/>
</dbReference>
<evidence type="ECO:0000313" key="19">
    <source>
        <dbReference type="EMBL" id="EPZ34376.1"/>
    </source>
</evidence>
<dbReference type="NCBIfam" id="TIGR00482">
    <property type="entry name" value="nicotinate (nicotinamide) nucleotide adenylyltransferase"/>
    <property type="match status" value="1"/>
</dbReference>
<evidence type="ECO:0000256" key="6">
    <source>
        <dbReference type="ARBA" id="ARBA00011881"/>
    </source>
</evidence>
<dbReference type="InterPro" id="IPR051182">
    <property type="entry name" value="Euk_NMN_adenylyltrnsfrase"/>
</dbReference>
<keyword evidence="12 17" id="KW-0520">NAD</keyword>
<evidence type="ECO:0000259" key="18">
    <source>
        <dbReference type="Pfam" id="PF01467"/>
    </source>
</evidence>
<dbReference type="AlphaFoldDB" id="A0A075B0N2"/>
<protein>
    <recommendedName>
        <fullName evidence="17">Nicotinamide-nucleotide adenylyltransferase</fullName>
        <ecNumber evidence="17">2.7.7.1</ecNumber>
        <ecNumber evidence="17">2.7.7.18</ecNumber>
    </recommendedName>
</protein>
<comment type="similarity">
    <text evidence="5 17">Belongs to the eukaryotic NMN adenylyltransferase family.</text>
</comment>
<dbReference type="HOGENOM" id="CLU_033366_3_0_1"/>
<evidence type="ECO:0000256" key="3">
    <source>
        <dbReference type="ARBA" id="ARBA00004658"/>
    </source>
</evidence>
<dbReference type="SUPFAM" id="SSF52374">
    <property type="entry name" value="Nucleotidylyl transferase"/>
    <property type="match status" value="1"/>
</dbReference>
<dbReference type="UniPathway" id="UPA00253">
    <property type="reaction ID" value="UER00332"/>
</dbReference>
<sequence>MPFATKKLNIEKAKNSLKQPVVLVACGSFSPVTYLHLRMFELAKDRIEDSKRFELIGGYFSPVSDSYMKNGLALHTHRIKMCELAVEDSDWIMVDEWEGTHAEYVRTVKVLDYFQDCVNQWVERESIGRNVRVILLAGGDLVESFGIPGLWADADLEKIMGNYGCLIVERTGVDLKGFLLEHDIAYKNRQHIHNDISSTKIRLFIKRGLSIKYLLPEEVIRYIYDHNLYTE</sequence>
<dbReference type="OMA" id="QPWKENI"/>
<evidence type="ECO:0000256" key="17">
    <source>
        <dbReference type="RuleBase" id="RU362021"/>
    </source>
</evidence>
<dbReference type="InterPro" id="IPR004821">
    <property type="entry name" value="Cyt_trans-like"/>
</dbReference>
<evidence type="ECO:0000256" key="15">
    <source>
        <dbReference type="ARBA" id="ARBA00049001"/>
    </source>
</evidence>
<reference evidence="19 20" key="1">
    <citation type="journal article" date="2013" name="Curr. Biol.">
        <title>Shared signatures of parasitism and phylogenomics unite Cryptomycota and microsporidia.</title>
        <authorList>
            <person name="James T.Y."/>
            <person name="Pelin A."/>
            <person name="Bonen L."/>
            <person name="Ahrendt S."/>
            <person name="Sain D."/>
            <person name="Corradi N."/>
            <person name="Stajich J.E."/>
        </authorList>
    </citation>
    <scope>NUCLEOTIDE SEQUENCE [LARGE SCALE GENOMIC DNA]</scope>
    <source>
        <strain evidence="19 20">CSF55</strain>
    </source>
</reference>
<comment type="subunit">
    <text evidence="6">Homotetramer.</text>
</comment>
<comment type="function">
    <text evidence="16">Catalyzes the formation of NAD(+) from nicotinamide mononucleotide (NMN) and ATP. Can also use the deamidated form; nicotinic acid mononucleotide (NaMN) as substrate with the same efficiency. Can use triazofurin monophosphate (TrMP) as substrate. Can also use GTP and ITP as nucleotide donors. Also catalyzes the reverse reaction, i.e. the pyrophosphorolytic cleavage of NAD(+). For the pyrophosphorolytic activity, can use NAD(+), NADH, NaAD, nicotinic acid adenine dinucleotide phosphate (NHD), nicotinamide guanine dinucleotide (NGD) as substrates. Fails to cleave phosphorylated dinucleotides NADP(+), NADPH and NaADP(+). Protects against axonal degeneration following injury. May be involved in the maintenance of axonal integrity. Also functions as a stress-response chaperone protein that prevents toxic aggregation of proteins; this function may be independent of its NAD(+) synthesis activity.</text>
</comment>
<dbReference type="GO" id="GO:0000309">
    <property type="term" value="F:nicotinamide-nucleotide adenylyltransferase activity"/>
    <property type="evidence" value="ECO:0007669"/>
    <property type="project" value="UniProtKB-EC"/>
</dbReference>
<dbReference type="GO" id="GO:0009435">
    <property type="term" value="P:NAD+ biosynthetic process"/>
    <property type="evidence" value="ECO:0007669"/>
    <property type="project" value="UniProtKB-UniPathway"/>
</dbReference>
<dbReference type="EC" id="2.7.7.18" evidence="17"/>
<evidence type="ECO:0000256" key="7">
    <source>
        <dbReference type="ARBA" id="ARBA00022642"/>
    </source>
</evidence>
<evidence type="ECO:0000256" key="1">
    <source>
        <dbReference type="ARBA" id="ARBA00001946"/>
    </source>
</evidence>
<evidence type="ECO:0000256" key="12">
    <source>
        <dbReference type="ARBA" id="ARBA00023027"/>
    </source>
</evidence>
<dbReference type="InterPro" id="IPR005248">
    <property type="entry name" value="NadD/NMNAT"/>
</dbReference>
<dbReference type="FunFam" id="3.40.50.620:FF:000221">
    <property type="entry name" value="Nicotinamide/nicotinic acid mononucleotide adenylyltransferase 3"/>
    <property type="match status" value="1"/>
</dbReference>
<dbReference type="PANTHER" id="PTHR12039">
    <property type="entry name" value="NICOTINAMIDE MONONUCLEOTIDE ADENYLYLTRANSFERASE"/>
    <property type="match status" value="1"/>
</dbReference>
<comment type="subcellular location">
    <subcellularLocation>
        <location evidence="2">Mitochondrion</location>
    </subcellularLocation>
</comment>
<keyword evidence="11 17" id="KW-0067">ATP-binding</keyword>
<dbReference type="Proteomes" id="UP000030755">
    <property type="component" value="Unassembled WGS sequence"/>
</dbReference>
<keyword evidence="7 17" id="KW-0662">Pyridine nucleotide biosynthesis</keyword>
<evidence type="ECO:0000256" key="8">
    <source>
        <dbReference type="ARBA" id="ARBA00022679"/>
    </source>
</evidence>
<dbReference type="STRING" id="988480.A0A075B0N2"/>
<keyword evidence="10 17" id="KW-0547">Nucleotide-binding</keyword>
<gene>
    <name evidence="19" type="ORF">O9G_000563</name>
</gene>
<dbReference type="CDD" id="cd09286">
    <property type="entry name" value="NMNAT_Eukarya"/>
    <property type="match status" value="1"/>
</dbReference>
<feature type="domain" description="Cytidyltransferase-like" evidence="18">
    <location>
        <begin position="24"/>
        <end position="202"/>
    </location>
</feature>
<dbReference type="EMBL" id="KE560959">
    <property type="protein sequence ID" value="EPZ34376.1"/>
    <property type="molecule type" value="Genomic_DNA"/>
</dbReference>
<evidence type="ECO:0000256" key="5">
    <source>
        <dbReference type="ARBA" id="ARBA00007064"/>
    </source>
</evidence>
<proteinExistence type="inferred from homology"/>
<comment type="catalytic activity">
    <reaction evidence="14 17">
        <text>nicotinate beta-D-ribonucleotide + ATP + H(+) = deamido-NAD(+) + diphosphate</text>
        <dbReference type="Rhea" id="RHEA:22860"/>
        <dbReference type="ChEBI" id="CHEBI:15378"/>
        <dbReference type="ChEBI" id="CHEBI:30616"/>
        <dbReference type="ChEBI" id="CHEBI:33019"/>
        <dbReference type="ChEBI" id="CHEBI:57502"/>
        <dbReference type="ChEBI" id="CHEBI:58437"/>
        <dbReference type="EC" id="2.7.7.18"/>
    </reaction>
</comment>
<evidence type="ECO:0000256" key="9">
    <source>
        <dbReference type="ARBA" id="ARBA00022695"/>
    </source>
</evidence>
<evidence type="ECO:0000256" key="13">
    <source>
        <dbReference type="ARBA" id="ARBA00023128"/>
    </source>
</evidence>
<comment type="catalytic activity">
    <reaction evidence="15 17">
        <text>beta-nicotinamide D-ribonucleotide + ATP + H(+) = diphosphate + NAD(+)</text>
        <dbReference type="Rhea" id="RHEA:21360"/>
        <dbReference type="ChEBI" id="CHEBI:14649"/>
        <dbReference type="ChEBI" id="CHEBI:15378"/>
        <dbReference type="ChEBI" id="CHEBI:30616"/>
        <dbReference type="ChEBI" id="CHEBI:33019"/>
        <dbReference type="ChEBI" id="CHEBI:57540"/>
        <dbReference type="EC" id="2.7.7.1"/>
    </reaction>
</comment>
<keyword evidence="9 17" id="KW-0548">Nucleotidyltransferase</keyword>
<dbReference type="InterPro" id="IPR014729">
    <property type="entry name" value="Rossmann-like_a/b/a_fold"/>
</dbReference>
<name>A0A075B0N2_ROZAC</name>
<comment type="pathway">
    <text evidence="4">Cofactor biosynthesis; NAD(+) biosynthesis; deamido-NAD(+) from nicotinate D-ribonucleotide: step 1/1.</text>
</comment>
<comment type="cofactor">
    <cofactor evidence="1">
        <name>Mg(2+)</name>
        <dbReference type="ChEBI" id="CHEBI:18420"/>
    </cofactor>
</comment>
<dbReference type="GO" id="GO:0005759">
    <property type="term" value="C:mitochondrial matrix"/>
    <property type="evidence" value="ECO:0007669"/>
    <property type="project" value="UniProtKB-ARBA"/>
</dbReference>
<dbReference type="EC" id="2.7.7.1" evidence="17"/>
<evidence type="ECO:0000256" key="10">
    <source>
        <dbReference type="ARBA" id="ARBA00022741"/>
    </source>
</evidence>
<evidence type="ECO:0000256" key="14">
    <source>
        <dbReference type="ARBA" id="ARBA00048721"/>
    </source>
</evidence>
<evidence type="ECO:0000256" key="4">
    <source>
        <dbReference type="ARBA" id="ARBA00005019"/>
    </source>
</evidence>
<dbReference type="GO" id="GO:0004515">
    <property type="term" value="F:nicotinate-nucleotide adenylyltransferase activity"/>
    <property type="evidence" value="ECO:0007669"/>
    <property type="project" value="UniProtKB-EC"/>
</dbReference>
<evidence type="ECO:0000256" key="16">
    <source>
        <dbReference type="ARBA" id="ARBA00093425"/>
    </source>
</evidence>
<organism evidence="19 20">
    <name type="scientific">Rozella allomycis (strain CSF55)</name>
    <dbReference type="NCBI Taxonomy" id="988480"/>
    <lineage>
        <taxon>Eukaryota</taxon>
        <taxon>Fungi</taxon>
        <taxon>Fungi incertae sedis</taxon>
        <taxon>Cryptomycota</taxon>
        <taxon>Cryptomycota incertae sedis</taxon>
        <taxon>Rozella</taxon>
    </lineage>
</organism>
<keyword evidence="20" id="KW-1185">Reference proteome</keyword>
<evidence type="ECO:0000256" key="11">
    <source>
        <dbReference type="ARBA" id="ARBA00022840"/>
    </source>
</evidence>
<evidence type="ECO:0000313" key="20">
    <source>
        <dbReference type="Proteomes" id="UP000030755"/>
    </source>
</evidence>
<dbReference type="Pfam" id="PF01467">
    <property type="entry name" value="CTP_transf_like"/>
    <property type="match status" value="1"/>
</dbReference>
<keyword evidence="13" id="KW-0496">Mitochondrion</keyword>
<dbReference type="PANTHER" id="PTHR12039:SF0">
    <property type="entry name" value="NICOTINAMIDE-NUCLEOTIDE ADENYLYLTRANSFERASE"/>
    <property type="match status" value="1"/>
</dbReference>
<evidence type="ECO:0000256" key="2">
    <source>
        <dbReference type="ARBA" id="ARBA00004173"/>
    </source>
</evidence>
<dbReference type="OrthoDB" id="422187at2759"/>